<accession>U4LTY5</accession>
<evidence type="ECO:0000313" key="2">
    <source>
        <dbReference type="EMBL" id="CCX33220.1"/>
    </source>
</evidence>
<evidence type="ECO:0000313" key="3">
    <source>
        <dbReference type="Proteomes" id="UP000018144"/>
    </source>
</evidence>
<name>U4LTY5_PYROM</name>
<dbReference type="Proteomes" id="UP000018144">
    <property type="component" value="Unassembled WGS sequence"/>
</dbReference>
<keyword evidence="3" id="KW-1185">Reference proteome</keyword>
<proteinExistence type="predicted"/>
<evidence type="ECO:0000256" key="1">
    <source>
        <dbReference type="SAM" id="MobiDB-lite"/>
    </source>
</evidence>
<reference evidence="2 3" key="1">
    <citation type="journal article" date="2013" name="PLoS Genet.">
        <title>The genome and development-dependent transcriptomes of Pyronema confluens: a window into fungal evolution.</title>
        <authorList>
            <person name="Traeger S."/>
            <person name="Altegoer F."/>
            <person name="Freitag M."/>
            <person name="Gabaldon T."/>
            <person name="Kempken F."/>
            <person name="Kumar A."/>
            <person name="Marcet-Houben M."/>
            <person name="Poggeler S."/>
            <person name="Stajich J.E."/>
            <person name="Nowrousian M."/>
        </authorList>
    </citation>
    <scope>NUCLEOTIDE SEQUENCE [LARGE SCALE GENOMIC DNA]</scope>
    <source>
        <strain evidence="3">CBS 100304</strain>
        <tissue evidence="2">Vegetative mycelium</tissue>
    </source>
</reference>
<dbReference type="EMBL" id="HF936032">
    <property type="protein sequence ID" value="CCX33220.1"/>
    <property type="molecule type" value="Genomic_DNA"/>
</dbReference>
<sequence length="111" mass="12293">MGNGPALADKESQILATSMLQVFNDQLLSENTDCADVAYSSLLGTLSQLKAFGDNMDAVEDHYKRLDDLAKDIKEVLNEFYYAKKQLEKNKVTTDDDKSQIEHGGQDESSA</sequence>
<organism evidence="2 3">
    <name type="scientific">Pyronema omphalodes (strain CBS 100304)</name>
    <name type="common">Pyronema confluens</name>
    <dbReference type="NCBI Taxonomy" id="1076935"/>
    <lineage>
        <taxon>Eukaryota</taxon>
        <taxon>Fungi</taxon>
        <taxon>Dikarya</taxon>
        <taxon>Ascomycota</taxon>
        <taxon>Pezizomycotina</taxon>
        <taxon>Pezizomycetes</taxon>
        <taxon>Pezizales</taxon>
        <taxon>Pyronemataceae</taxon>
        <taxon>Pyronema</taxon>
    </lineage>
</organism>
<gene>
    <name evidence="2" type="ORF">PCON_14260</name>
</gene>
<dbReference type="AlphaFoldDB" id="U4LTY5"/>
<feature type="region of interest" description="Disordered" evidence="1">
    <location>
        <begin position="91"/>
        <end position="111"/>
    </location>
</feature>
<protein>
    <submittedName>
        <fullName evidence="2">Uncharacterized protein</fullName>
    </submittedName>
</protein>